<organism evidence="1 2">
    <name type="scientific">Coregonus suidteri</name>
    <dbReference type="NCBI Taxonomy" id="861788"/>
    <lineage>
        <taxon>Eukaryota</taxon>
        <taxon>Metazoa</taxon>
        <taxon>Chordata</taxon>
        <taxon>Craniata</taxon>
        <taxon>Vertebrata</taxon>
        <taxon>Euteleostomi</taxon>
        <taxon>Actinopterygii</taxon>
        <taxon>Neopterygii</taxon>
        <taxon>Teleostei</taxon>
        <taxon>Protacanthopterygii</taxon>
        <taxon>Salmoniformes</taxon>
        <taxon>Salmonidae</taxon>
        <taxon>Coregoninae</taxon>
        <taxon>Coregonus</taxon>
    </lineage>
</organism>
<evidence type="ECO:0000313" key="2">
    <source>
        <dbReference type="Proteomes" id="UP001356427"/>
    </source>
</evidence>
<evidence type="ECO:0000313" key="1">
    <source>
        <dbReference type="EMBL" id="KAK6325435.1"/>
    </source>
</evidence>
<protein>
    <submittedName>
        <fullName evidence="1">Uncharacterized protein</fullName>
    </submittedName>
</protein>
<sequence length="73" mass="8603">MRDTLHSWRLHKRAKRRWWCCFWQEFRPTSHYSRHGPHDQLEGVGQCPSALLHPGIEDPGLVPGLRWSEDLSG</sequence>
<comment type="caution">
    <text evidence="1">The sequence shown here is derived from an EMBL/GenBank/DDBJ whole genome shotgun (WGS) entry which is preliminary data.</text>
</comment>
<keyword evidence="2" id="KW-1185">Reference proteome</keyword>
<dbReference type="AlphaFoldDB" id="A0AAN8MJV1"/>
<gene>
    <name evidence="1" type="ORF">J4Q44_G00047770</name>
</gene>
<proteinExistence type="predicted"/>
<dbReference type="Proteomes" id="UP001356427">
    <property type="component" value="Unassembled WGS sequence"/>
</dbReference>
<accession>A0AAN8MJV1</accession>
<reference evidence="1 2" key="1">
    <citation type="submission" date="2021-04" db="EMBL/GenBank/DDBJ databases">
        <authorList>
            <person name="De Guttry C."/>
            <person name="Zahm M."/>
            <person name="Klopp C."/>
            <person name="Cabau C."/>
            <person name="Louis A."/>
            <person name="Berthelot C."/>
            <person name="Parey E."/>
            <person name="Roest Crollius H."/>
            <person name="Montfort J."/>
            <person name="Robinson-Rechavi M."/>
            <person name="Bucao C."/>
            <person name="Bouchez O."/>
            <person name="Gislard M."/>
            <person name="Lluch J."/>
            <person name="Milhes M."/>
            <person name="Lampietro C."/>
            <person name="Lopez Roques C."/>
            <person name="Donnadieu C."/>
            <person name="Braasch I."/>
            <person name="Desvignes T."/>
            <person name="Postlethwait J."/>
            <person name="Bobe J."/>
            <person name="Wedekind C."/>
            <person name="Guiguen Y."/>
        </authorList>
    </citation>
    <scope>NUCLEOTIDE SEQUENCE [LARGE SCALE GENOMIC DNA]</scope>
    <source>
        <strain evidence="1">Cs_M1</strain>
        <tissue evidence="1">Blood</tissue>
    </source>
</reference>
<name>A0AAN8MJV1_9TELE</name>
<dbReference type="EMBL" id="JAGTTL010000003">
    <property type="protein sequence ID" value="KAK6325435.1"/>
    <property type="molecule type" value="Genomic_DNA"/>
</dbReference>